<dbReference type="Proteomes" id="UP001652432">
    <property type="component" value="Unassembled WGS sequence"/>
</dbReference>
<keyword evidence="1" id="KW-0175">Coiled coil</keyword>
<accession>A0ABT2T5P8</accession>
<evidence type="ECO:0000313" key="2">
    <source>
        <dbReference type="EMBL" id="MCU6745591.1"/>
    </source>
</evidence>
<keyword evidence="3" id="KW-1185">Reference proteome</keyword>
<proteinExistence type="predicted"/>
<organism evidence="2 3">
    <name type="scientific">Suilimivivens aceti</name>
    <dbReference type="NCBI Taxonomy" id="2981774"/>
    <lineage>
        <taxon>Bacteria</taxon>
        <taxon>Bacillati</taxon>
        <taxon>Bacillota</taxon>
        <taxon>Clostridia</taxon>
        <taxon>Lachnospirales</taxon>
        <taxon>Lachnospiraceae</taxon>
        <taxon>Suilimivivens</taxon>
    </lineage>
</organism>
<sequence length="67" mass="7644">RNVENVMGFFSEELREMDRNTVRYMIDELQKEVDLQKAAIAEKDSTIAALQARIRELESGNSSVLPS</sequence>
<feature type="coiled-coil region" evidence="1">
    <location>
        <begin position="26"/>
        <end position="60"/>
    </location>
</feature>
<comment type="caution">
    <text evidence="2">The sequence shown here is derived from an EMBL/GenBank/DDBJ whole genome shotgun (WGS) entry which is preliminary data.</text>
</comment>
<protein>
    <submittedName>
        <fullName evidence="2">Uncharacterized protein</fullName>
    </submittedName>
</protein>
<evidence type="ECO:0000313" key="3">
    <source>
        <dbReference type="Proteomes" id="UP001652432"/>
    </source>
</evidence>
<reference evidence="2 3" key="1">
    <citation type="journal article" date="2021" name="ISME Commun">
        <title>Automated analysis of genomic sequences facilitates high-throughput and comprehensive description of bacteria.</title>
        <authorList>
            <person name="Hitch T.C.A."/>
        </authorList>
    </citation>
    <scope>NUCLEOTIDE SEQUENCE [LARGE SCALE GENOMIC DNA]</scope>
    <source>
        <strain evidence="2 3">Sanger_18</strain>
    </source>
</reference>
<feature type="non-terminal residue" evidence="2">
    <location>
        <position position="1"/>
    </location>
</feature>
<name>A0ABT2T5P8_9FIRM</name>
<gene>
    <name evidence="2" type="ORF">OCV77_14040</name>
</gene>
<dbReference type="EMBL" id="JAOQKJ010000014">
    <property type="protein sequence ID" value="MCU6745591.1"/>
    <property type="molecule type" value="Genomic_DNA"/>
</dbReference>
<evidence type="ECO:0000256" key="1">
    <source>
        <dbReference type="SAM" id="Coils"/>
    </source>
</evidence>